<dbReference type="CDD" id="cd07543">
    <property type="entry name" value="P-type_ATPase_cation"/>
    <property type="match status" value="1"/>
</dbReference>
<dbReference type="PROSITE" id="PS50041">
    <property type="entry name" value="C_TYPE_LECTIN_2"/>
    <property type="match status" value="1"/>
</dbReference>
<keyword evidence="4" id="KW-0597">Phosphoprotein</keyword>
<keyword evidence="3" id="KW-0813">Transport</keyword>
<dbReference type="FunFam" id="3.40.50.1000:FF:000056">
    <property type="entry name" value="Cation-transporting ATPase"/>
    <property type="match status" value="1"/>
</dbReference>
<dbReference type="Gene3D" id="3.40.1110.10">
    <property type="entry name" value="Calcium-transporting ATPase, cytoplasmic domain N"/>
    <property type="match status" value="1"/>
</dbReference>
<dbReference type="PANTHER" id="PTHR45630:SF7">
    <property type="entry name" value="ENDOPLASMIC RETICULUM TRANSMEMBRANE HELIX TRANSLOCASE"/>
    <property type="match status" value="1"/>
</dbReference>
<feature type="region of interest" description="Disordered" evidence="14">
    <location>
        <begin position="43"/>
        <end position="65"/>
    </location>
</feature>
<evidence type="ECO:0000256" key="11">
    <source>
        <dbReference type="ARBA" id="ARBA00022967"/>
    </source>
</evidence>
<evidence type="ECO:0000256" key="10">
    <source>
        <dbReference type="ARBA" id="ARBA00022842"/>
    </source>
</evidence>
<dbReference type="OrthoDB" id="48943at2759"/>
<dbReference type="SUPFAM" id="SSF81665">
    <property type="entry name" value="Calcium ATPase, transmembrane domain M"/>
    <property type="match status" value="1"/>
</dbReference>
<dbReference type="GO" id="GO:0019829">
    <property type="term" value="F:ATPase-coupled monoatomic cation transmembrane transporter activity"/>
    <property type="evidence" value="ECO:0007669"/>
    <property type="project" value="TreeGrafter"/>
</dbReference>
<feature type="region of interest" description="Disordered" evidence="14">
    <location>
        <begin position="197"/>
        <end position="232"/>
    </location>
</feature>
<dbReference type="SFLD" id="SFLDF00027">
    <property type="entry name" value="p-type_atpase"/>
    <property type="match status" value="1"/>
</dbReference>
<feature type="transmembrane region" description="Helical" evidence="15">
    <location>
        <begin position="1250"/>
        <end position="1271"/>
    </location>
</feature>
<evidence type="ECO:0000256" key="3">
    <source>
        <dbReference type="ARBA" id="ARBA00022448"/>
    </source>
</evidence>
<dbReference type="InterPro" id="IPR006544">
    <property type="entry name" value="P-type_TPase_V"/>
</dbReference>
<dbReference type="GO" id="GO:0005789">
    <property type="term" value="C:endoplasmic reticulum membrane"/>
    <property type="evidence" value="ECO:0007669"/>
    <property type="project" value="UniProtKB-SubCell"/>
</dbReference>
<dbReference type="InterPro" id="IPR016186">
    <property type="entry name" value="C-type_lectin-like/link_sf"/>
</dbReference>
<keyword evidence="16" id="KW-0732">Signal</keyword>
<dbReference type="InterPro" id="IPR001304">
    <property type="entry name" value="C-type_lectin-like"/>
</dbReference>
<accession>A0A154PG96</accession>
<evidence type="ECO:0000256" key="16">
    <source>
        <dbReference type="SAM" id="SignalP"/>
    </source>
</evidence>
<dbReference type="FunFam" id="2.70.150.10:FF:000015">
    <property type="entry name" value="Cation-transporting ATPase"/>
    <property type="match status" value="1"/>
</dbReference>
<keyword evidence="12 15" id="KW-1133">Transmembrane helix</keyword>
<feature type="transmembrane region" description="Helical" evidence="15">
    <location>
        <begin position="1390"/>
        <end position="1411"/>
    </location>
</feature>
<evidence type="ECO:0000256" key="6">
    <source>
        <dbReference type="ARBA" id="ARBA00022723"/>
    </source>
</evidence>
<dbReference type="NCBIfam" id="TIGR01657">
    <property type="entry name" value="P-ATPase-V"/>
    <property type="match status" value="1"/>
</dbReference>
<evidence type="ECO:0000256" key="5">
    <source>
        <dbReference type="ARBA" id="ARBA00022692"/>
    </source>
</evidence>
<dbReference type="SUPFAM" id="SSF81653">
    <property type="entry name" value="Calcium ATPase, transduction domain A"/>
    <property type="match status" value="1"/>
</dbReference>
<dbReference type="Pfam" id="PF00122">
    <property type="entry name" value="E1-E2_ATPase"/>
    <property type="match status" value="1"/>
</dbReference>
<dbReference type="GO" id="GO:0016887">
    <property type="term" value="F:ATP hydrolysis activity"/>
    <property type="evidence" value="ECO:0007669"/>
    <property type="project" value="InterPro"/>
</dbReference>
<evidence type="ECO:0000256" key="12">
    <source>
        <dbReference type="ARBA" id="ARBA00022989"/>
    </source>
</evidence>
<dbReference type="InterPro" id="IPR018303">
    <property type="entry name" value="ATPase_P-typ_P_site"/>
</dbReference>
<proteinExistence type="inferred from homology"/>
<dbReference type="SFLD" id="SFLDS00003">
    <property type="entry name" value="Haloacid_Dehalogenase"/>
    <property type="match status" value="1"/>
</dbReference>
<dbReference type="Pfam" id="PF13246">
    <property type="entry name" value="Cation_ATPase"/>
    <property type="match status" value="1"/>
</dbReference>
<organism evidence="18 19">
    <name type="scientific">Dufourea novaeangliae</name>
    <name type="common">Sweat bee</name>
    <dbReference type="NCBI Taxonomy" id="178035"/>
    <lineage>
        <taxon>Eukaryota</taxon>
        <taxon>Metazoa</taxon>
        <taxon>Ecdysozoa</taxon>
        <taxon>Arthropoda</taxon>
        <taxon>Hexapoda</taxon>
        <taxon>Insecta</taxon>
        <taxon>Pterygota</taxon>
        <taxon>Neoptera</taxon>
        <taxon>Endopterygota</taxon>
        <taxon>Hymenoptera</taxon>
        <taxon>Apocrita</taxon>
        <taxon>Aculeata</taxon>
        <taxon>Apoidea</taxon>
        <taxon>Anthophila</taxon>
        <taxon>Halictidae</taxon>
        <taxon>Rophitinae</taxon>
        <taxon>Dufourea</taxon>
    </lineage>
</organism>
<feature type="signal peptide" evidence="16">
    <location>
        <begin position="1"/>
        <end position="18"/>
    </location>
</feature>
<dbReference type="InterPro" id="IPR023299">
    <property type="entry name" value="ATPase_P-typ_cyto_dom_N"/>
</dbReference>
<protein>
    <submittedName>
        <fullName evidence="18">Putative cation-transporting ATPase 13A1</fullName>
    </submittedName>
</protein>
<evidence type="ECO:0000313" key="18">
    <source>
        <dbReference type="EMBL" id="KZC10220.1"/>
    </source>
</evidence>
<dbReference type="EMBL" id="KQ434889">
    <property type="protein sequence ID" value="KZC10220.1"/>
    <property type="molecule type" value="Genomic_DNA"/>
</dbReference>
<evidence type="ECO:0000256" key="1">
    <source>
        <dbReference type="ARBA" id="ARBA00004477"/>
    </source>
</evidence>
<dbReference type="Gene3D" id="3.40.50.1000">
    <property type="entry name" value="HAD superfamily/HAD-like"/>
    <property type="match status" value="1"/>
</dbReference>
<evidence type="ECO:0000256" key="15">
    <source>
        <dbReference type="SAM" id="Phobius"/>
    </source>
</evidence>
<dbReference type="GO" id="GO:0046872">
    <property type="term" value="F:metal ion binding"/>
    <property type="evidence" value="ECO:0007669"/>
    <property type="project" value="UniProtKB-KW"/>
</dbReference>
<dbReference type="InterPro" id="IPR036412">
    <property type="entry name" value="HAD-like_sf"/>
</dbReference>
<dbReference type="PROSITE" id="PS00154">
    <property type="entry name" value="ATPASE_E1_E2"/>
    <property type="match status" value="1"/>
</dbReference>
<dbReference type="InterPro" id="IPR016187">
    <property type="entry name" value="CTDL_fold"/>
</dbReference>
<keyword evidence="7" id="KW-0547">Nucleotide-binding</keyword>
<dbReference type="InterPro" id="IPR047820">
    <property type="entry name" value="P5A-type_ATPase"/>
</dbReference>
<name>A0A154PG96_DUFNO</name>
<keyword evidence="13 15" id="KW-0472">Membrane</keyword>
<gene>
    <name evidence="18" type="ORF">WN55_01336</name>
</gene>
<evidence type="ECO:0000313" key="19">
    <source>
        <dbReference type="Proteomes" id="UP000076502"/>
    </source>
</evidence>
<keyword evidence="8" id="KW-0256">Endoplasmic reticulum</keyword>
<feature type="region of interest" description="Disordered" evidence="14">
    <location>
        <begin position="296"/>
        <end position="315"/>
    </location>
</feature>
<feature type="transmembrane region" description="Helical" evidence="15">
    <location>
        <begin position="465"/>
        <end position="484"/>
    </location>
</feature>
<evidence type="ECO:0000256" key="4">
    <source>
        <dbReference type="ARBA" id="ARBA00022553"/>
    </source>
</evidence>
<dbReference type="InterPro" id="IPR044492">
    <property type="entry name" value="P_typ_ATPase_HD_dom"/>
</dbReference>
<dbReference type="GO" id="GO:0006874">
    <property type="term" value="P:intracellular calcium ion homeostasis"/>
    <property type="evidence" value="ECO:0007669"/>
    <property type="project" value="TreeGrafter"/>
</dbReference>
<dbReference type="GO" id="GO:0015662">
    <property type="term" value="F:P-type ion transporter activity"/>
    <property type="evidence" value="ECO:0007669"/>
    <property type="project" value="TreeGrafter"/>
</dbReference>
<keyword evidence="10" id="KW-0460">Magnesium</keyword>
<dbReference type="Pfam" id="PF00059">
    <property type="entry name" value="Lectin_C"/>
    <property type="match status" value="1"/>
</dbReference>
<comment type="subcellular location">
    <subcellularLocation>
        <location evidence="1">Endoplasmic reticulum membrane</location>
        <topology evidence="1">Multi-pass membrane protein</topology>
    </subcellularLocation>
</comment>
<feature type="transmembrane region" description="Helical" evidence="15">
    <location>
        <begin position="648"/>
        <end position="667"/>
    </location>
</feature>
<keyword evidence="6" id="KW-0479">Metal-binding</keyword>
<evidence type="ECO:0000256" key="9">
    <source>
        <dbReference type="ARBA" id="ARBA00022840"/>
    </source>
</evidence>
<keyword evidence="11" id="KW-1278">Translocase</keyword>
<dbReference type="SMART" id="SM00034">
    <property type="entry name" value="CLECT"/>
    <property type="match status" value="1"/>
</dbReference>
<dbReference type="Gene3D" id="3.10.100.10">
    <property type="entry name" value="Mannose-Binding Protein A, subunit A"/>
    <property type="match status" value="1"/>
</dbReference>
<keyword evidence="19" id="KW-1185">Reference proteome</keyword>
<dbReference type="SUPFAM" id="SSF81660">
    <property type="entry name" value="Metal cation-transporting ATPase, ATP-binding domain N"/>
    <property type="match status" value="1"/>
</dbReference>
<dbReference type="PRINTS" id="PR00119">
    <property type="entry name" value="CATATPASE"/>
</dbReference>
<reference evidence="18 19" key="1">
    <citation type="submission" date="2015-07" db="EMBL/GenBank/DDBJ databases">
        <title>The genome of Dufourea novaeangliae.</title>
        <authorList>
            <person name="Pan H."/>
            <person name="Kapheim K."/>
        </authorList>
    </citation>
    <scope>NUCLEOTIDE SEQUENCE [LARGE SCALE GENOMIC DNA]</scope>
    <source>
        <strain evidence="18">0120121106</strain>
        <tissue evidence="18">Whole body</tissue>
    </source>
</reference>
<evidence type="ECO:0000256" key="14">
    <source>
        <dbReference type="SAM" id="MobiDB-lite"/>
    </source>
</evidence>
<dbReference type="STRING" id="178035.A0A154PG96"/>
<feature type="compositionally biased region" description="Acidic residues" evidence="14">
    <location>
        <begin position="53"/>
        <end position="63"/>
    </location>
</feature>
<evidence type="ECO:0000259" key="17">
    <source>
        <dbReference type="PROSITE" id="PS50041"/>
    </source>
</evidence>
<dbReference type="SFLD" id="SFLDG00002">
    <property type="entry name" value="C1.7:_P-type_atpase_like"/>
    <property type="match status" value="1"/>
</dbReference>
<keyword evidence="5 15" id="KW-0812">Transmembrane</keyword>
<evidence type="ECO:0000256" key="7">
    <source>
        <dbReference type="ARBA" id="ARBA00022741"/>
    </source>
</evidence>
<dbReference type="InterPro" id="IPR023298">
    <property type="entry name" value="ATPase_P-typ_TM_dom_sf"/>
</dbReference>
<feature type="transmembrane region" description="Helical" evidence="15">
    <location>
        <begin position="1319"/>
        <end position="1338"/>
    </location>
</feature>
<dbReference type="CDD" id="cd00037">
    <property type="entry name" value="CLECT"/>
    <property type="match status" value="1"/>
</dbReference>
<comment type="similarity">
    <text evidence="2">Belongs to the cation transport ATPase (P-type) (TC 3.A.3) family. Type V subfamily.</text>
</comment>
<dbReference type="SUPFAM" id="SSF56784">
    <property type="entry name" value="HAD-like"/>
    <property type="match status" value="1"/>
</dbReference>
<dbReference type="FunFam" id="3.40.1110.10:FF:000098">
    <property type="entry name" value="Cation-transporting ATPase"/>
    <property type="match status" value="1"/>
</dbReference>
<dbReference type="InterPro" id="IPR008250">
    <property type="entry name" value="ATPase_P-typ_transduc_dom_A_sf"/>
</dbReference>
<dbReference type="GO" id="GO:0005524">
    <property type="term" value="F:ATP binding"/>
    <property type="evidence" value="ECO:0007669"/>
    <property type="project" value="UniProtKB-KW"/>
</dbReference>
<evidence type="ECO:0000256" key="13">
    <source>
        <dbReference type="ARBA" id="ARBA00023136"/>
    </source>
</evidence>
<evidence type="ECO:0000256" key="8">
    <source>
        <dbReference type="ARBA" id="ARBA00022824"/>
    </source>
</evidence>
<dbReference type="NCBIfam" id="TIGR01494">
    <property type="entry name" value="ATPase_P-type"/>
    <property type="match status" value="1"/>
</dbReference>
<evidence type="ECO:0000256" key="2">
    <source>
        <dbReference type="ARBA" id="ARBA00006000"/>
    </source>
</evidence>
<dbReference type="Gene3D" id="2.70.150.10">
    <property type="entry name" value="Calcium-transporting ATPase, cytoplasmic transduction domain A"/>
    <property type="match status" value="1"/>
</dbReference>
<dbReference type="SUPFAM" id="SSF56436">
    <property type="entry name" value="C-type lectin-like"/>
    <property type="match status" value="1"/>
</dbReference>
<feature type="domain" description="C-type lectin" evidence="17">
    <location>
        <begin position="245"/>
        <end position="340"/>
    </location>
</feature>
<dbReference type="Proteomes" id="UP000076502">
    <property type="component" value="Unassembled WGS sequence"/>
</dbReference>
<sequence>MFKEVLLVLAIATGTALADALLNVEDAADASVDVLVKETDISNSTGADKGEKDEDCDDDDNDNDNGGKGGLLNLLDVLNLNANILSKKDEADAGGDNGGKGDDDDDGKGGLINIKDLIDISVDILSKKNETGSGGDDDDDGKGGLINIKDLIDISVDILSKKNETGSGGDNDDGKGGLLNLSDLIDICINILSKGNNSSAGGGSRTTPKPDDNGNGGQGTTPTPDDCCVEKPPKGYTVTPGVGAHKLVSAKQCWEDAREACEKDGGDLAVIDSRAELRHLKQLLKRKKVDKAWIGGSDEKLRGDDDSDSESSEVETCPVLTRKGELCDKDCSKELPSICEAKHPYKAKIAKVVPTPNNGSSELVKLYHSDEQEPWFIFQKTKYLWSPHKKRFEGLQFPINHSVKHYRAWTGYIDQKQITVAEEKYGKNKLDMMVPEFMELFKERAIAPFFVFQVFCVALWCLDKYWYYSIFTLIMLIMFECTLVQQQLRNMAEIRKMGNKPYMMMVYRNRRWCSMFTDQLVPGDIVSITRSQNDNLVPCDMLLLRGSCVVDESMLTGESVPQMKEPIEDIDGDGRMDIEGDDKLHVLFGGTKVVQHTPPSKHVSGLKATDNGCVAYVLRTGFSTSQGKLLRTILFGVKRVTANNLETFGFILFLLVFAIAAASYVWIKGSEDPTRNRYKLFLECTLILTSVVPPELPIELSLAVNTSLLALSKLGVFCTEPFRIPFAGKVEICCFDKTGTLTSDKLVVEGIAGIEGKAVIMPLSDAPLKSIQVLATCHSLVQLDDGIVGDPLEKATLKAINWNLTKNDSMIPRKGQSPVLKILHRHHFSSALKRMSVIAGYATPGSSEINYMTTVKGAPEIIKNMLSSVPENYDSTYLSLSRRGARVLALGYRKLPGPLSFQDLRELTRENLEQNLTFAGFVIINCPLKPDSKAVIKEIVNASHSVVMITGDNPLTACHVSRELHFTKKPITLILTLSDEEWKWESVDREINLPMGMKNVDRGNEIWREYALCITGEGLTYLKDHERELLRKLLPHIVIFARCEPKQKEFIIVSLQNFGYSTLMCGDGTNDVGALKHAQVGVAILSSPPERAPTHKHDSTKNENVISNSVAANSPRMNSRMAGNARYNTNIEKLLKQLEEQEQSGIVKLGDASIAAPFTSKMSSIECICHVIKQGRCTLVTTLQMFKTLALNALGLAYSQSVLYLDGIKFSDAQATLQGGLLAICFLFLSRSKPLKTLSKQRPLPNIFNLYTIATVLLQFAIHFISLVYLVREATILSPRNDTLSAILAPNHTATQNISLSASTSDDDEPFEPNLINSTVYIVAMAIQASTFAINYRGYPYMEGLLQNKALLYSLIGIVAVILGLCGFSPKLAAQFEIAEFPNDFRNLLVQILIADFVLAYMVDRTCLWLFGEGRKQTL</sequence>
<dbReference type="PANTHER" id="PTHR45630">
    <property type="entry name" value="CATION-TRANSPORTING ATPASE-RELATED"/>
    <property type="match status" value="1"/>
</dbReference>
<feature type="transmembrane region" description="Helical" evidence="15">
    <location>
        <begin position="1213"/>
        <end position="1229"/>
    </location>
</feature>
<feature type="chain" id="PRO_5007599561" evidence="16">
    <location>
        <begin position="19"/>
        <end position="1419"/>
    </location>
</feature>
<feature type="transmembrane region" description="Helical" evidence="15">
    <location>
        <begin position="1350"/>
        <end position="1370"/>
    </location>
</feature>
<keyword evidence="9" id="KW-0067">ATP-binding</keyword>
<dbReference type="InterPro" id="IPR059000">
    <property type="entry name" value="ATPase_P-type_domA"/>
</dbReference>
<dbReference type="InterPro" id="IPR001757">
    <property type="entry name" value="P_typ_ATPase"/>
</dbReference>
<dbReference type="InterPro" id="IPR023214">
    <property type="entry name" value="HAD_sf"/>
</dbReference>